<keyword evidence="1" id="KW-0732">Signal</keyword>
<dbReference type="GO" id="GO:0016787">
    <property type="term" value="F:hydrolase activity"/>
    <property type="evidence" value="ECO:0007669"/>
    <property type="project" value="UniProtKB-KW"/>
</dbReference>
<feature type="chain" id="PRO_5041956080" evidence="1">
    <location>
        <begin position="22"/>
        <end position="380"/>
    </location>
</feature>
<dbReference type="EMBL" id="JAUEPO010000002">
    <property type="protein sequence ID" value="KAK3333427.1"/>
    <property type="molecule type" value="Genomic_DNA"/>
</dbReference>
<sequence length="380" mass="41938">MRPSLAATDLTVLLLTSISHGRAPNNINTKHGSPLPPRTSLAEQNTTVSRALTAMNTFYNQTAGQWTVTDAWWLSGVALTSLAEYMYKTGSLAYLPQAQHTIDAQIGPIPWWPQGGGYFRADSTDDTGWWALAMIRMFDVTKNQTYLDIAKLDEAYMYQYWTTPECNGGMFVDIRARSYKNAIANELYMLLAASLHRRVLGDTAYLAKALAAWDWFQASGMVNSENLVNDGLAETADGVCFNNGLPTWSYNQGVILGALTELYRATQNQTFITTARKIADAVLSSPNLTQNGTLTEPCEAADTCNNDQQIFKGIFARNLAELNGVLSDSPYTAYLQRNADTAFQHARNATDYYDVRWAGPFRNSTIAKQASAVALLISLL</sequence>
<keyword evidence="3" id="KW-1185">Reference proteome</keyword>
<dbReference type="GO" id="GO:0005975">
    <property type="term" value="P:carbohydrate metabolic process"/>
    <property type="evidence" value="ECO:0007669"/>
    <property type="project" value="InterPro"/>
</dbReference>
<name>A0AAE0IY47_9PEZI</name>
<protein>
    <submittedName>
        <fullName evidence="2">Glycoside hydrolase</fullName>
    </submittedName>
</protein>
<evidence type="ECO:0000256" key="1">
    <source>
        <dbReference type="SAM" id="SignalP"/>
    </source>
</evidence>
<organism evidence="2 3">
    <name type="scientific">Cercophora scortea</name>
    <dbReference type="NCBI Taxonomy" id="314031"/>
    <lineage>
        <taxon>Eukaryota</taxon>
        <taxon>Fungi</taxon>
        <taxon>Dikarya</taxon>
        <taxon>Ascomycota</taxon>
        <taxon>Pezizomycotina</taxon>
        <taxon>Sordariomycetes</taxon>
        <taxon>Sordariomycetidae</taxon>
        <taxon>Sordariales</taxon>
        <taxon>Lasiosphaeriaceae</taxon>
        <taxon>Cercophora</taxon>
    </lineage>
</organism>
<comment type="caution">
    <text evidence="2">The sequence shown here is derived from an EMBL/GenBank/DDBJ whole genome shotgun (WGS) entry which is preliminary data.</text>
</comment>
<dbReference type="AlphaFoldDB" id="A0AAE0IY47"/>
<gene>
    <name evidence="2" type="ORF">B0T19DRAFT_448949</name>
</gene>
<dbReference type="SUPFAM" id="SSF48208">
    <property type="entry name" value="Six-hairpin glycosidases"/>
    <property type="match status" value="1"/>
</dbReference>
<proteinExistence type="predicted"/>
<dbReference type="PANTHER" id="PTHR47791">
    <property type="entry name" value="MEIOTICALLY UP-REGULATED GENE 191 PROTEIN"/>
    <property type="match status" value="1"/>
</dbReference>
<keyword evidence="2" id="KW-0378">Hydrolase</keyword>
<dbReference type="PANTHER" id="PTHR47791:SF3">
    <property type="entry name" value="MEIOTICALLY UP-REGULATED GENE 191 PROTEIN"/>
    <property type="match status" value="1"/>
</dbReference>
<evidence type="ECO:0000313" key="2">
    <source>
        <dbReference type="EMBL" id="KAK3333427.1"/>
    </source>
</evidence>
<accession>A0AAE0IY47</accession>
<dbReference type="Proteomes" id="UP001286456">
    <property type="component" value="Unassembled WGS sequence"/>
</dbReference>
<dbReference type="InterPro" id="IPR053169">
    <property type="entry name" value="MUG_Protein"/>
</dbReference>
<feature type="signal peptide" evidence="1">
    <location>
        <begin position="1"/>
        <end position="21"/>
    </location>
</feature>
<reference evidence="2" key="1">
    <citation type="journal article" date="2023" name="Mol. Phylogenet. Evol.">
        <title>Genome-scale phylogeny and comparative genomics of the fungal order Sordariales.</title>
        <authorList>
            <person name="Hensen N."/>
            <person name="Bonometti L."/>
            <person name="Westerberg I."/>
            <person name="Brannstrom I.O."/>
            <person name="Guillou S."/>
            <person name="Cros-Aarteil S."/>
            <person name="Calhoun S."/>
            <person name="Haridas S."/>
            <person name="Kuo A."/>
            <person name="Mondo S."/>
            <person name="Pangilinan J."/>
            <person name="Riley R."/>
            <person name="LaButti K."/>
            <person name="Andreopoulos B."/>
            <person name="Lipzen A."/>
            <person name="Chen C."/>
            <person name="Yan M."/>
            <person name="Daum C."/>
            <person name="Ng V."/>
            <person name="Clum A."/>
            <person name="Steindorff A."/>
            <person name="Ohm R.A."/>
            <person name="Martin F."/>
            <person name="Silar P."/>
            <person name="Natvig D.O."/>
            <person name="Lalanne C."/>
            <person name="Gautier V."/>
            <person name="Ament-Velasquez S.L."/>
            <person name="Kruys A."/>
            <person name="Hutchinson M.I."/>
            <person name="Powell A.J."/>
            <person name="Barry K."/>
            <person name="Miller A.N."/>
            <person name="Grigoriev I.V."/>
            <person name="Debuchy R."/>
            <person name="Gladieux P."/>
            <person name="Hiltunen Thoren M."/>
            <person name="Johannesson H."/>
        </authorList>
    </citation>
    <scope>NUCLEOTIDE SEQUENCE</scope>
    <source>
        <strain evidence="2">SMH4131-1</strain>
    </source>
</reference>
<dbReference type="InterPro" id="IPR005198">
    <property type="entry name" value="Glyco_hydro_76"/>
</dbReference>
<dbReference type="InterPro" id="IPR008928">
    <property type="entry name" value="6-hairpin_glycosidase_sf"/>
</dbReference>
<reference evidence="2" key="2">
    <citation type="submission" date="2023-06" db="EMBL/GenBank/DDBJ databases">
        <authorList>
            <consortium name="Lawrence Berkeley National Laboratory"/>
            <person name="Haridas S."/>
            <person name="Hensen N."/>
            <person name="Bonometti L."/>
            <person name="Westerberg I."/>
            <person name="Brannstrom I.O."/>
            <person name="Guillou S."/>
            <person name="Cros-Aarteil S."/>
            <person name="Calhoun S."/>
            <person name="Kuo A."/>
            <person name="Mondo S."/>
            <person name="Pangilinan J."/>
            <person name="Riley R."/>
            <person name="Labutti K."/>
            <person name="Andreopoulos B."/>
            <person name="Lipzen A."/>
            <person name="Chen C."/>
            <person name="Yanf M."/>
            <person name="Daum C."/>
            <person name="Ng V."/>
            <person name="Clum A."/>
            <person name="Steindorff A."/>
            <person name="Ohm R."/>
            <person name="Martin F."/>
            <person name="Silar P."/>
            <person name="Natvig D."/>
            <person name="Lalanne C."/>
            <person name="Gautier V."/>
            <person name="Ament-Velasquez S.L."/>
            <person name="Kruys A."/>
            <person name="Hutchinson M.I."/>
            <person name="Powell A.J."/>
            <person name="Barry K."/>
            <person name="Miller A.N."/>
            <person name="Grigoriev I.V."/>
            <person name="Debuchy R."/>
            <person name="Gladieux P."/>
            <person name="Thoren M.H."/>
            <person name="Johannesson H."/>
        </authorList>
    </citation>
    <scope>NUCLEOTIDE SEQUENCE</scope>
    <source>
        <strain evidence="2">SMH4131-1</strain>
    </source>
</reference>
<dbReference type="Gene3D" id="1.50.10.20">
    <property type="match status" value="1"/>
</dbReference>
<evidence type="ECO:0000313" key="3">
    <source>
        <dbReference type="Proteomes" id="UP001286456"/>
    </source>
</evidence>
<dbReference type="Pfam" id="PF03663">
    <property type="entry name" value="Glyco_hydro_76"/>
    <property type="match status" value="1"/>
</dbReference>